<dbReference type="SUPFAM" id="SSF52788">
    <property type="entry name" value="Phosphotyrosine protein phosphatases I"/>
    <property type="match status" value="1"/>
</dbReference>
<feature type="active site" description="Nucleophile" evidence="4">
    <location>
        <position position="9"/>
    </location>
</feature>
<dbReference type="GO" id="GO:0004725">
    <property type="term" value="F:protein tyrosine phosphatase activity"/>
    <property type="evidence" value="ECO:0007669"/>
    <property type="project" value="InterPro"/>
</dbReference>
<dbReference type="AlphaFoldDB" id="A0A7J5B8T5"/>
<protein>
    <submittedName>
        <fullName evidence="6">Low molecular weight phosphatase family protein</fullName>
    </submittedName>
</protein>
<comment type="caution">
    <text evidence="6">The sequence shown here is derived from an EMBL/GenBank/DDBJ whole genome shotgun (WGS) entry which is preliminary data.</text>
</comment>
<sequence length="197" mass="22098">MAFKLLTVCTGNICRSPYAELLLREKLDASRFEVDSAGTGALVGHPMPDELLEIAARNGIEGAPEHRGQQLTEELIVDSDLIFALSREHRSQVVQMHPRANRYTFTLIEFARIARAIPEDELREGVAGRRNVERAAFQTLSELRGIVPPPESQSDLDITDPYRREFEVYEASAQAITGAVSVIVAYFQRARWLSTQE</sequence>
<evidence type="ECO:0000256" key="4">
    <source>
        <dbReference type="PIRSR" id="PIRSR617867-1"/>
    </source>
</evidence>
<evidence type="ECO:0000256" key="2">
    <source>
        <dbReference type="ARBA" id="ARBA00022801"/>
    </source>
</evidence>
<dbReference type="RefSeq" id="WP_158052998.1">
    <property type="nucleotide sequence ID" value="NZ_WBKB01000008.1"/>
</dbReference>
<dbReference type="Gene3D" id="3.40.50.2300">
    <property type="match status" value="1"/>
</dbReference>
<proteinExistence type="inferred from homology"/>
<evidence type="ECO:0000256" key="3">
    <source>
        <dbReference type="ARBA" id="ARBA00022912"/>
    </source>
</evidence>
<evidence type="ECO:0000313" key="6">
    <source>
        <dbReference type="EMBL" id="KAB1641679.1"/>
    </source>
</evidence>
<dbReference type="PANTHER" id="PTHR11717">
    <property type="entry name" value="LOW MOLECULAR WEIGHT PROTEIN TYROSINE PHOSPHATASE"/>
    <property type="match status" value="1"/>
</dbReference>
<feature type="domain" description="Phosphotyrosine protein phosphatase I" evidence="5">
    <location>
        <begin position="3"/>
        <end position="186"/>
    </location>
</feature>
<keyword evidence="3" id="KW-0904">Protein phosphatase</keyword>
<dbReference type="InterPro" id="IPR017867">
    <property type="entry name" value="Tyr_phospatase_low_mol_wt"/>
</dbReference>
<dbReference type="PANTHER" id="PTHR11717:SF31">
    <property type="entry name" value="LOW MOLECULAR WEIGHT PROTEIN-TYROSINE-PHOSPHATASE ETP-RELATED"/>
    <property type="match status" value="1"/>
</dbReference>
<dbReference type="OrthoDB" id="9784339at2"/>
<evidence type="ECO:0000259" key="5">
    <source>
        <dbReference type="SMART" id="SM00226"/>
    </source>
</evidence>
<dbReference type="SMART" id="SM00226">
    <property type="entry name" value="LMWPc"/>
    <property type="match status" value="1"/>
</dbReference>
<evidence type="ECO:0000313" key="7">
    <source>
        <dbReference type="Proteomes" id="UP000433493"/>
    </source>
</evidence>
<gene>
    <name evidence="6" type="ORF">F8O05_12075</name>
</gene>
<name>A0A7J5B8T5_9MICO</name>
<accession>A0A7J5B8T5</accession>
<dbReference type="InterPro" id="IPR036196">
    <property type="entry name" value="Ptyr_pPase_sf"/>
</dbReference>
<feature type="active site" evidence="4">
    <location>
        <position position="15"/>
    </location>
</feature>
<dbReference type="Proteomes" id="UP000433493">
    <property type="component" value="Unassembled WGS sequence"/>
</dbReference>
<dbReference type="Pfam" id="PF01451">
    <property type="entry name" value="LMWPc"/>
    <property type="match status" value="1"/>
</dbReference>
<keyword evidence="7" id="KW-1185">Reference proteome</keyword>
<reference evidence="6 7" key="1">
    <citation type="submission" date="2019-09" db="EMBL/GenBank/DDBJ databases">
        <title>Phylogeny of genus Pseudoclavibacter and closely related genus.</title>
        <authorList>
            <person name="Li Y."/>
        </authorList>
    </citation>
    <scope>NUCLEOTIDE SEQUENCE [LARGE SCALE GENOMIC DNA]</scope>
    <source>
        <strain evidence="6 7">KCTC 13959</strain>
    </source>
</reference>
<evidence type="ECO:0000256" key="1">
    <source>
        <dbReference type="ARBA" id="ARBA00011063"/>
    </source>
</evidence>
<dbReference type="PRINTS" id="PR00719">
    <property type="entry name" value="LMWPTPASE"/>
</dbReference>
<dbReference type="InterPro" id="IPR023485">
    <property type="entry name" value="Ptyr_pPase"/>
</dbReference>
<organism evidence="6 7">
    <name type="scientific">Gulosibacter chungangensis</name>
    <dbReference type="NCBI Taxonomy" id="979746"/>
    <lineage>
        <taxon>Bacteria</taxon>
        <taxon>Bacillati</taxon>
        <taxon>Actinomycetota</taxon>
        <taxon>Actinomycetes</taxon>
        <taxon>Micrococcales</taxon>
        <taxon>Microbacteriaceae</taxon>
        <taxon>Gulosibacter</taxon>
    </lineage>
</organism>
<comment type="similarity">
    <text evidence="1">Belongs to the low molecular weight phosphotyrosine protein phosphatase family.</text>
</comment>
<dbReference type="EMBL" id="WBKB01000008">
    <property type="protein sequence ID" value="KAB1641679.1"/>
    <property type="molecule type" value="Genomic_DNA"/>
</dbReference>
<dbReference type="InterPro" id="IPR050438">
    <property type="entry name" value="LMW_PTPase"/>
</dbReference>
<keyword evidence="2" id="KW-0378">Hydrolase</keyword>